<evidence type="ECO:0000313" key="3">
    <source>
        <dbReference type="Proteomes" id="UP000243207"/>
    </source>
</evidence>
<organism evidence="2 3">
    <name type="scientific">Halopseudomonas xinjiangensis</name>
    <dbReference type="NCBI Taxonomy" id="487184"/>
    <lineage>
        <taxon>Bacteria</taxon>
        <taxon>Pseudomonadati</taxon>
        <taxon>Pseudomonadota</taxon>
        <taxon>Gammaproteobacteria</taxon>
        <taxon>Pseudomonadales</taxon>
        <taxon>Pseudomonadaceae</taxon>
        <taxon>Halopseudomonas</taxon>
    </lineage>
</organism>
<proteinExistence type="predicted"/>
<accession>A0A1H1VFT6</accession>
<protein>
    <submittedName>
        <fullName evidence="2">Uncharacterized protein</fullName>
    </submittedName>
</protein>
<evidence type="ECO:0000313" key="2">
    <source>
        <dbReference type="EMBL" id="SDS83039.1"/>
    </source>
</evidence>
<reference evidence="3" key="1">
    <citation type="submission" date="2016-10" db="EMBL/GenBank/DDBJ databases">
        <authorList>
            <person name="Varghese N."/>
            <person name="Submissions S."/>
        </authorList>
    </citation>
    <scope>NUCLEOTIDE SEQUENCE [LARGE SCALE GENOMIC DNA]</scope>
    <source>
        <strain evidence="3">NRRL B-51270</strain>
    </source>
</reference>
<dbReference type="STRING" id="487184.SAMN05216421_2280"/>
<dbReference type="EMBL" id="LT629736">
    <property type="protein sequence ID" value="SDS83039.1"/>
    <property type="molecule type" value="Genomic_DNA"/>
</dbReference>
<dbReference type="AlphaFoldDB" id="A0A1H1VFT6"/>
<dbReference type="Proteomes" id="UP000243207">
    <property type="component" value="Chromosome I"/>
</dbReference>
<dbReference type="RefSeq" id="WP_093394706.1">
    <property type="nucleotide sequence ID" value="NZ_LT629736.1"/>
</dbReference>
<dbReference type="OrthoDB" id="6919369at2"/>
<feature type="region of interest" description="Disordered" evidence="1">
    <location>
        <begin position="59"/>
        <end position="82"/>
    </location>
</feature>
<name>A0A1H1VFT6_9GAMM</name>
<sequence>MAAAHAEDLVARVLAYLAWSGVRLNDEVEREVLLVVADVLGTGEAAFQACLQRLAPRLDVPRATRPQPSPPLQRGSLGYGER</sequence>
<evidence type="ECO:0000256" key="1">
    <source>
        <dbReference type="SAM" id="MobiDB-lite"/>
    </source>
</evidence>
<keyword evidence="3" id="KW-1185">Reference proteome</keyword>
<gene>
    <name evidence="2" type="ORF">SAMN05216421_2280</name>
</gene>